<proteinExistence type="predicted"/>
<sequence>MDAGSDDAGVPDAGDNEPDAGSGDGGEPDAGEPEPDAGTSCEPSSVTELLDNGEWDPRFSIGGVSGMDGHVPHIYDLAKTPSGDLLATGYFRWFGAKASTPLIRHQDGQWRPEPRTWSQEIPGGAGFSAVAAKDDTTLALATNDTFGDRGGEVWIQSPDGVQVIGHFTGLVRTMAYVRDELWVAGQFQLEENGAIGLAIWDGTAWKLPPGGPADGSVYELMLQGDDVWVGGAFTRVGGISSNKVAKWNGSRWESYNFPIAGNGVYALTLGDDGTLYAGGTFAYDFNADGVGSIARWNGVRWEMLDGGVSTGFYPGVVTDLVFNQGKLHVGGCFNFVNGQGYGNPLALQANALARWSPESGWENWPQAISPNRTVWYSPSFCGDEPPVTFAVWEVPIQRFLLDGDRIYVAGTLPSIDGAASQSIVSYEGGQWRAEGAEPGHGLSGGAQMLAVGGEQCTVHALGDISHAGGAAVPRTVLQFTDAGWQALGELPDMECLDLAVNAQGDIYVACIDWDSVQSQLLTWSGTEWTSLGDLSAHGFISKLTLDSLGRPWLTSMVESTSRVVRWTGTQFELVADGLDGPVFALALRPENDDPDRPAFVVTGGFTHAGEVPARRIAHWNGTTFEALGDGLTTSPITAAYGPNGIFATTNHEQDMDGNPVPGRLMLGHWDGTAWRELATPENGMPGPMNEEQGGVHSFRKLAFAGTDLVVVGTIFPADGGPTHAYVFNGERFLPIGGGVSALTMDDIALTPDGIWLGGNIAEAGRGESLLPTVGMAHFRKRAAAP</sequence>
<dbReference type="EMBL" id="CP002830">
    <property type="protein sequence ID" value="AEI65988.1"/>
    <property type="molecule type" value="Genomic_DNA"/>
</dbReference>
<dbReference type="AlphaFoldDB" id="F8CD71"/>
<name>F8CD71_MYXFH</name>
<feature type="region of interest" description="Disordered" evidence="1">
    <location>
        <begin position="1"/>
        <end position="54"/>
    </location>
</feature>
<protein>
    <submittedName>
        <fullName evidence="2">Uncharacterized protein</fullName>
    </submittedName>
</protein>
<feature type="compositionally biased region" description="Acidic residues" evidence="1">
    <location>
        <begin position="26"/>
        <end position="35"/>
    </location>
</feature>
<reference evidence="2 3" key="1">
    <citation type="journal article" date="2011" name="J. Bacteriol.">
        <title>Genome sequence of the halotolerant marine bacterium Myxococcus fulvus HW-1.</title>
        <authorList>
            <person name="Li Z.F."/>
            <person name="Li X."/>
            <person name="Liu H."/>
            <person name="Liu X."/>
            <person name="Han K."/>
            <person name="Wu Z.H."/>
            <person name="Hu W."/>
            <person name="Li F.F."/>
            <person name="Li Y.Z."/>
        </authorList>
    </citation>
    <scope>NUCLEOTIDE SEQUENCE [LARGE SCALE GENOMIC DNA]</scope>
    <source>
        <strain evidence="3">ATCC BAA-855 / HW-1</strain>
    </source>
</reference>
<dbReference type="HOGENOM" id="CLU_010499_0_0_7"/>
<dbReference type="eggNOG" id="ENOG5033MFE">
    <property type="taxonomic scope" value="Bacteria"/>
</dbReference>
<dbReference type="STRING" id="483219.LILAB_20440"/>
<dbReference type="KEGG" id="mfu:LILAB_20440"/>
<dbReference type="Proteomes" id="UP000000488">
    <property type="component" value="Chromosome"/>
</dbReference>
<evidence type="ECO:0000313" key="3">
    <source>
        <dbReference type="Proteomes" id="UP000000488"/>
    </source>
</evidence>
<organism evidence="2 3">
    <name type="scientific">Myxococcus fulvus (strain ATCC BAA-855 / HW-1)</name>
    <dbReference type="NCBI Taxonomy" id="483219"/>
    <lineage>
        <taxon>Bacteria</taxon>
        <taxon>Pseudomonadati</taxon>
        <taxon>Myxococcota</taxon>
        <taxon>Myxococcia</taxon>
        <taxon>Myxococcales</taxon>
        <taxon>Cystobacterineae</taxon>
        <taxon>Myxococcaceae</taxon>
        <taxon>Myxococcus</taxon>
    </lineage>
</organism>
<gene>
    <name evidence="2" type="ordered locus">LILAB_20440</name>
</gene>
<evidence type="ECO:0000256" key="1">
    <source>
        <dbReference type="SAM" id="MobiDB-lite"/>
    </source>
</evidence>
<evidence type="ECO:0000313" key="2">
    <source>
        <dbReference type="EMBL" id="AEI65988.1"/>
    </source>
</evidence>
<accession>F8CD71</accession>